<dbReference type="Gene3D" id="1.10.10.10">
    <property type="entry name" value="Winged helix-like DNA-binding domain superfamily/Winged helix DNA-binding domain"/>
    <property type="match status" value="1"/>
</dbReference>
<dbReference type="PRINTS" id="PR00039">
    <property type="entry name" value="HTHLYSR"/>
</dbReference>
<dbReference type="GO" id="GO:0003677">
    <property type="term" value="F:DNA binding"/>
    <property type="evidence" value="ECO:0007669"/>
    <property type="project" value="UniProtKB-KW"/>
</dbReference>
<evidence type="ECO:0000259" key="5">
    <source>
        <dbReference type="PROSITE" id="PS50931"/>
    </source>
</evidence>
<dbReference type="PANTHER" id="PTHR30346:SF30">
    <property type="entry name" value="SMALL NEUTRAL PROTEASE REGULATORY PROTEIN"/>
    <property type="match status" value="1"/>
</dbReference>
<dbReference type="AlphaFoldDB" id="A0A1M5ML71"/>
<evidence type="ECO:0000256" key="1">
    <source>
        <dbReference type="ARBA" id="ARBA00009437"/>
    </source>
</evidence>
<dbReference type="FunFam" id="1.10.10.10:FF:000001">
    <property type="entry name" value="LysR family transcriptional regulator"/>
    <property type="match status" value="1"/>
</dbReference>
<dbReference type="InterPro" id="IPR000847">
    <property type="entry name" value="LysR_HTH_N"/>
</dbReference>
<dbReference type="OrthoDB" id="8850588at2"/>
<dbReference type="Pfam" id="PF03466">
    <property type="entry name" value="LysR_substrate"/>
    <property type="match status" value="1"/>
</dbReference>
<dbReference type="EMBL" id="FQWZ01000003">
    <property type="protein sequence ID" value="SHG77996.1"/>
    <property type="molecule type" value="Genomic_DNA"/>
</dbReference>
<keyword evidence="7" id="KW-1185">Reference proteome</keyword>
<dbReference type="InterPro" id="IPR037410">
    <property type="entry name" value="BudR_PBP2"/>
</dbReference>
<evidence type="ECO:0000256" key="4">
    <source>
        <dbReference type="ARBA" id="ARBA00023163"/>
    </source>
</evidence>
<organism evidence="6 7">
    <name type="scientific">Hydrocarboniphaga daqingensis</name>
    <dbReference type="NCBI Taxonomy" id="490188"/>
    <lineage>
        <taxon>Bacteria</taxon>
        <taxon>Pseudomonadati</taxon>
        <taxon>Pseudomonadota</taxon>
        <taxon>Gammaproteobacteria</taxon>
        <taxon>Nevskiales</taxon>
        <taxon>Nevskiaceae</taxon>
        <taxon>Hydrocarboniphaga</taxon>
    </lineage>
</organism>
<proteinExistence type="inferred from homology"/>
<dbReference type="InterPro" id="IPR005119">
    <property type="entry name" value="LysR_subst-bd"/>
</dbReference>
<dbReference type="STRING" id="490188.SAMN04488068_1323"/>
<keyword evidence="3 6" id="KW-0238">DNA-binding</keyword>
<feature type="domain" description="HTH lysR-type" evidence="5">
    <location>
        <begin position="1"/>
        <end position="58"/>
    </location>
</feature>
<name>A0A1M5ML71_9GAMM</name>
<evidence type="ECO:0000313" key="6">
    <source>
        <dbReference type="EMBL" id="SHG77996.1"/>
    </source>
</evidence>
<comment type="similarity">
    <text evidence="1">Belongs to the LysR transcriptional regulatory family.</text>
</comment>
<dbReference type="Proteomes" id="UP000199758">
    <property type="component" value="Unassembled WGS sequence"/>
</dbReference>
<gene>
    <name evidence="6" type="ORF">SAMN04488068_1323</name>
</gene>
<keyword evidence="2" id="KW-0805">Transcription regulation</keyword>
<evidence type="ECO:0000256" key="2">
    <source>
        <dbReference type="ARBA" id="ARBA00023015"/>
    </source>
</evidence>
<dbReference type="GO" id="GO:0032993">
    <property type="term" value="C:protein-DNA complex"/>
    <property type="evidence" value="ECO:0007669"/>
    <property type="project" value="TreeGrafter"/>
</dbReference>
<evidence type="ECO:0000313" key="7">
    <source>
        <dbReference type="Proteomes" id="UP000199758"/>
    </source>
</evidence>
<dbReference type="Pfam" id="PF00126">
    <property type="entry name" value="HTH_1"/>
    <property type="match status" value="1"/>
</dbReference>
<protein>
    <submittedName>
        <fullName evidence="6">DNA-binding transcriptional regulator, LysR family</fullName>
    </submittedName>
</protein>
<dbReference type="PROSITE" id="PS50931">
    <property type="entry name" value="HTH_LYSR"/>
    <property type="match status" value="1"/>
</dbReference>
<dbReference type="PANTHER" id="PTHR30346">
    <property type="entry name" value="TRANSCRIPTIONAL DUAL REGULATOR HCAR-RELATED"/>
    <property type="match status" value="1"/>
</dbReference>
<dbReference type="CDD" id="cd08451">
    <property type="entry name" value="PBP2_BudR"/>
    <property type="match status" value="1"/>
</dbReference>
<keyword evidence="4" id="KW-0804">Transcription</keyword>
<reference evidence="6 7" key="1">
    <citation type="submission" date="2016-11" db="EMBL/GenBank/DDBJ databases">
        <authorList>
            <person name="Jaros S."/>
            <person name="Januszkiewicz K."/>
            <person name="Wedrychowicz H."/>
        </authorList>
    </citation>
    <scope>NUCLEOTIDE SEQUENCE [LARGE SCALE GENOMIC DNA]</scope>
    <source>
        <strain evidence="6 7">CGMCC 1.7049</strain>
    </source>
</reference>
<dbReference type="SUPFAM" id="SSF53850">
    <property type="entry name" value="Periplasmic binding protein-like II"/>
    <property type="match status" value="1"/>
</dbReference>
<accession>A0A1M5ML71</accession>
<dbReference type="GO" id="GO:0003700">
    <property type="term" value="F:DNA-binding transcription factor activity"/>
    <property type="evidence" value="ECO:0007669"/>
    <property type="project" value="InterPro"/>
</dbReference>
<dbReference type="InterPro" id="IPR036390">
    <property type="entry name" value="WH_DNA-bd_sf"/>
</dbReference>
<evidence type="ECO:0000256" key="3">
    <source>
        <dbReference type="ARBA" id="ARBA00023125"/>
    </source>
</evidence>
<sequence length="297" mass="32714">MELRHLRYFVAVAEELHFTRAAQRLGIGQPPLSQQIQQLETELGAPLFKRLPRGVALTEAGMAFFFDAKAVLAQVERATRNVQRIARGDQGAITIGMINSAPFHPRVQLILREFREQYRSVQLSLTEASTPELAKAVLAGTIDAAFVRPLISDDPGLIVETLFDEDLLIALPANHPLGQQKTLSVESLAREPFVMFSREVGSGLYDEIIAACRRGGFSPRIEQQASQVTSIVNLVAAGLGVSMVPASMRQINSDGVIYRRIDDPAPKARMSLVYRENYQSASLSHLLALARQRSQAP</sequence>
<dbReference type="RefSeq" id="WP_072896622.1">
    <property type="nucleotide sequence ID" value="NZ_FQWZ01000003.1"/>
</dbReference>
<dbReference type="Gene3D" id="3.40.190.10">
    <property type="entry name" value="Periplasmic binding protein-like II"/>
    <property type="match status" value="2"/>
</dbReference>
<dbReference type="InterPro" id="IPR036388">
    <property type="entry name" value="WH-like_DNA-bd_sf"/>
</dbReference>
<dbReference type="SUPFAM" id="SSF46785">
    <property type="entry name" value="Winged helix' DNA-binding domain"/>
    <property type="match status" value="1"/>
</dbReference>